<protein>
    <submittedName>
        <fullName evidence="2">Uncharacterized protein</fullName>
    </submittedName>
</protein>
<organism evidence="2 3">
    <name type="scientific">Senna tora</name>
    <dbReference type="NCBI Taxonomy" id="362788"/>
    <lineage>
        <taxon>Eukaryota</taxon>
        <taxon>Viridiplantae</taxon>
        <taxon>Streptophyta</taxon>
        <taxon>Embryophyta</taxon>
        <taxon>Tracheophyta</taxon>
        <taxon>Spermatophyta</taxon>
        <taxon>Magnoliopsida</taxon>
        <taxon>eudicotyledons</taxon>
        <taxon>Gunneridae</taxon>
        <taxon>Pentapetalae</taxon>
        <taxon>rosids</taxon>
        <taxon>fabids</taxon>
        <taxon>Fabales</taxon>
        <taxon>Fabaceae</taxon>
        <taxon>Caesalpinioideae</taxon>
        <taxon>Cassia clade</taxon>
        <taxon>Senna</taxon>
    </lineage>
</organism>
<name>A0A834XKJ0_9FABA</name>
<proteinExistence type="predicted"/>
<sequence>MEETTTAMVQKRRARHRHLEEKRRKRWTWIGESEINVMNKKEKVDESMKEKID</sequence>
<evidence type="ECO:0000313" key="2">
    <source>
        <dbReference type="EMBL" id="KAF7845527.1"/>
    </source>
</evidence>
<reference evidence="2" key="1">
    <citation type="submission" date="2020-09" db="EMBL/GenBank/DDBJ databases">
        <title>Genome-Enabled Discovery of Anthraquinone Biosynthesis in Senna tora.</title>
        <authorList>
            <person name="Kang S.-H."/>
            <person name="Pandey R.P."/>
            <person name="Lee C.-M."/>
            <person name="Sim J.-S."/>
            <person name="Jeong J.-T."/>
            <person name="Choi B.-S."/>
            <person name="Jung M."/>
            <person name="Ginzburg D."/>
            <person name="Zhao K."/>
            <person name="Won S.Y."/>
            <person name="Oh T.-J."/>
            <person name="Yu Y."/>
            <person name="Kim N.-H."/>
            <person name="Lee O.R."/>
            <person name="Lee T.-H."/>
            <person name="Bashyal P."/>
            <person name="Kim T.-S."/>
            <person name="Lee W.-H."/>
            <person name="Kawkins C."/>
            <person name="Kim C.-K."/>
            <person name="Kim J.S."/>
            <person name="Ahn B.O."/>
            <person name="Rhee S.Y."/>
            <person name="Sohng J.K."/>
        </authorList>
    </citation>
    <scope>NUCLEOTIDE SEQUENCE</scope>
    <source>
        <tissue evidence="2">Leaf</tissue>
    </source>
</reference>
<gene>
    <name evidence="2" type="ORF">G2W53_002432</name>
</gene>
<dbReference type="EMBL" id="JAAIUW010000001">
    <property type="protein sequence ID" value="KAF7845527.1"/>
    <property type="molecule type" value="Genomic_DNA"/>
</dbReference>
<evidence type="ECO:0000313" key="3">
    <source>
        <dbReference type="Proteomes" id="UP000634136"/>
    </source>
</evidence>
<dbReference type="Proteomes" id="UP000634136">
    <property type="component" value="Unassembled WGS sequence"/>
</dbReference>
<accession>A0A834XKJ0</accession>
<comment type="caution">
    <text evidence="2">The sequence shown here is derived from an EMBL/GenBank/DDBJ whole genome shotgun (WGS) entry which is preliminary data.</text>
</comment>
<feature type="compositionally biased region" description="Basic residues" evidence="1">
    <location>
        <begin position="10"/>
        <end position="20"/>
    </location>
</feature>
<keyword evidence="3" id="KW-1185">Reference proteome</keyword>
<feature type="region of interest" description="Disordered" evidence="1">
    <location>
        <begin position="1"/>
        <end position="20"/>
    </location>
</feature>
<evidence type="ECO:0000256" key="1">
    <source>
        <dbReference type="SAM" id="MobiDB-lite"/>
    </source>
</evidence>
<dbReference type="AlphaFoldDB" id="A0A834XKJ0"/>